<feature type="non-terminal residue" evidence="2">
    <location>
        <position position="466"/>
    </location>
</feature>
<proteinExistence type="predicted"/>
<evidence type="ECO:0008006" key="4">
    <source>
        <dbReference type="Google" id="ProtNLM"/>
    </source>
</evidence>
<sequence>MVTRLKCSELEENEKEDEELEYEWGDVENDLTPSDLLYLLIHTEATEENKDERFCLAMVILIESLVIPRYIGFCFPKKVLKIAQNLETLMSYPWGDSYMIQLNSVKKIVPTRLGKPKYDIHGFPLSLNLWMLESVPQLQSSFSSLNTDEPPTSFLCEKYLRLMIPVANQVVMIEGYRDLKVVCVVPFIQNDPEDTVFLEDNPDEHLDNLVDIVTNGYKTIDVMEAMDQQSHRFGVAARSRPSNAGAGPSNDGAETSDESLMTKLDNLYNMIQNGLSDINNSLSNIEKKMGFTKYKTDGVQQNASAGKSPPRDVAQAHGSTEEVRGGDVQLQSRTPQEQRIPSPTPRDPEEVQICNDDVQLPNPTIQDHEEQSTQAIDESQIQYDTQNYGFDDKENIDPMAQNKSSLDSITEPDVDAGVAVEQEKNIGDDDISASGKLGPKPDEVILQEKGIQILSTFCVDPSPNIA</sequence>
<evidence type="ECO:0000313" key="2">
    <source>
        <dbReference type="EMBL" id="ESQ50081.1"/>
    </source>
</evidence>
<accession>V4NTP6</accession>
<protein>
    <recommendedName>
        <fullName evidence="4">DUF1985 domain-containing protein</fullName>
    </recommendedName>
</protein>
<feature type="region of interest" description="Disordered" evidence="1">
    <location>
        <begin position="320"/>
        <end position="350"/>
    </location>
</feature>
<dbReference type="Proteomes" id="UP000030689">
    <property type="component" value="Unassembled WGS sequence"/>
</dbReference>
<dbReference type="EMBL" id="KI517398">
    <property type="protein sequence ID" value="ESQ50081.1"/>
    <property type="molecule type" value="Genomic_DNA"/>
</dbReference>
<dbReference type="Gramene" id="ESQ50081">
    <property type="protein sequence ID" value="ESQ50081"/>
    <property type="gene ID" value="EUTSA_v10002282mg"/>
</dbReference>
<dbReference type="PANTHER" id="PTHR48449">
    <property type="entry name" value="DUF1985 DOMAIN-CONTAINING PROTEIN"/>
    <property type="match status" value="1"/>
</dbReference>
<dbReference type="AlphaFoldDB" id="V4NTP6"/>
<dbReference type="PANTHER" id="PTHR48449:SF1">
    <property type="entry name" value="DUF1985 DOMAIN-CONTAINING PROTEIN"/>
    <property type="match status" value="1"/>
</dbReference>
<feature type="region of interest" description="Disordered" evidence="1">
    <location>
        <begin position="231"/>
        <end position="256"/>
    </location>
</feature>
<dbReference type="KEGG" id="eus:EUTSA_v10002282mg"/>
<evidence type="ECO:0000313" key="3">
    <source>
        <dbReference type="Proteomes" id="UP000030689"/>
    </source>
</evidence>
<name>V4NTP6_EUTSA</name>
<organism evidence="2 3">
    <name type="scientific">Eutrema salsugineum</name>
    <name type="common">Saltwater cress</name>
    <name type="synonym">Sisymbrium salsugineum</name>
    <dbReference type="NCBI Taxonomy" id="72664"/>
    <lineage>
        <taxon>Eukaryota</taxon>
        <taxon>Viridiplantae</taxon>
        <taxon>Streptophyta</taxon>
        <taxon>Embryophyta</taxon>
        <taxon>Tracheophyta</taxon>
        <taxon>Spermatophyta</taxon>
        <taxon>Magnoliopsida</taxon>
        <taxon>eudicotyledons</taxon>
        <taxon>Gunneridae</taxon>
        <taxon>Pentapetalae</taxon>
        <taxon>rosids</taxon>
        <taxon>malvids</taxon>
        <taxon>Brassicales</taxon>
        <taxon>Brassicaceae</taxon>
        <taxon>Eutremeae</taxon>
        <taxon>Eutrema</taxon>
    </lineage>
</organism>
<evidence type="ECO:0000256" key="1">
    <source>
        <dbReference type="SAM" id="MobiDB-lite"/>
    </source>
</evidence>
<reference evidence="2 3" key="1">
    <citation type="journal article" date="2013" name="Front. Plant Sci.">
        <title>The Reference Genome of the Halophytic Plant Eutrema salsugineum.</title>
        <authorList>
            <person name="Yang R."/>
            <person name="Jarvis D.E."/>
            <person name="Chen H."/>
            <person name="Beilstein M.A."/>
            <person name="Grimwood J."/>
            <person name="Jenkins J."/>
            <person name="Shu S."/>
            <person name="Prochnik S."/>
            <person name="Xin M."/>
            <person name="Ma C."/>
            <person name="Schmutz J."/>
            <person name="Wing R.A."/>
            <person name="Mitchell-Olds T."/>
            <person name="Schumaker K.S."/>
            <person name="Wang X."/>
        </authorList>
    </citation>
    <scope>NUCLEOTIDE SEQUENCE [LARGE SCALE GENOMIC DNA]</scope>
</reference>
<feature type="compositionally biased region" description="Polar residues" evidence="1">
    <location>
        <begin position="329"/>
        <end position="341"/>
    </location>
</feature>
<gene>
    <name evidence="2" type="ORF">EUTSA_v10002282mg</name>
</gene>
<keyword evidence="3" id="KW-1185">Reference proteome</keyword>